<dbReference type="AlphaFoldDB" id="A0A917JTA5"/>
<dbReference type="SUPFAM" id="SSF111126">
    <property type="entry name" value="Ligand-binding domain in the NO signalling and Golgi transport"/>
    <property type="match status" value="1"/>
</dbReference>
<reference evidence="2" key="2">
    <citation type="submission" date="2020-09" db="EMBL/GenBank/DDBJ databases">
        <authorList>
            <person name="Sun Q."/>
            <person name="Ohkuma M."/>
        </authorList>
    </citation>
    <scope>NUCLEOTIDE SEQUENCE</scope>
    <source>
        <strain evidence="2">JCM 13919</strain>
    </source>
</reference>
<protein>
    <submittedName>
        <fullName evidence="2">Guanylate cyclase</fullName>
    </submittedName>
</protein>
<organism evidence="2 3">
    <name type="scientific">Legionella impletisoli</name>
    <dbReference type="NCBI Taxonomy" id="343510"/>
    <lineage>
        <taxon>Bacteria</taxon>
        <taxon>Pseudomonadati</taxon>
        <taxon>Pseudomonadota</taxon>
        <taxon>Gammaproteobacteria</taxon>
        <taxon>Legionellales</taxon>
        <taxon>Legionellaceae</taxon>
        <taxon>Legionella</taxon>
    </lineage>
</organism>
<accession>A0A917JTA5</accession>
<dbReference type="Proteomes" id="UP000630149">
    <property type="component" value="Unassembled WGS sequence"/>
</dbReference>
<comment type="caution">
    <text evidence="2">The sequence shown here is derived from an EMBL/GenBank/DDBJ whole genome shotgun (WGS) entry which is preliminary data.</text>
</comment>
<dbReference type="InterPro" id="IPR011644">
    <property type="entry name" value="Heme_NO-bd"/>
</dbReference>
<dbReference type="InterPro" id="IPR024096">
    <property type="entry name" value="NO_sig/Golgi_transp_ligand-bd"/>
</dbReference>
<sequence>MKGMIFTQFLTYVEQTFSYEMVDRIICQSHLKSKGAYTSIGTYDPEELMKLVHALSLATGTTEEQIIKMYGEYLFGYFIEKYPTFIKKTNTFEFLCQVESHIHHAVKKYYPDSELPSIQCTLKSPDVLILNYSSSRPLADLAEGLIRGCIRFHNQPIEITREDLSSEKTKARFILTERKQI</sequence>
<evidence type="ECO:0000313" key="3">
    <source>
        <dbReference type="Proteomes" id="UP000630149"/>
    </source>
</evidence>
<evidence type="ECO:0000313" key="2">
    <source>
        <dbReference type="EMBL" id="GGI84009.1"/>
    </source>
</evidence>
<dbReference type="RefSeq" id="WP_131776506.1">
    <property type="nucleotide sequence ID" value="NZ_BMOB01000004.1"/>
</dbReference>
<dbReference type="PANTHER" id="PTHR45655:SF13">
    <property type="entry name" value="SOLUBLE GUANYLATE CYCLASE GCY-32-RELATED"/>
    <property type="match status" value="1"/>
</dbReference>
<feature type="domain" description="Heme NO-binding" evidence="1">
    <location>
        <begin position="2"/>
        <end position="160"/>
    </location>
</feature>
<dbReference type="GO" id="GO:0020037">
    <property type="term" value="F:heme binding"/>
    <property type="evidence" value="ECO:0007669"/>
    <property type="project" value="InterPro"/>
</dbReference>
<reference evidence="2" key="1">
    <citation type="journal article" date="2014" name="Int. J. Syst. Evol. Microbiol.">
        <title>Complete genome sequence of Corynebacterium casei LMG S-19264T (=DSM 44701T), isolated from a smear-ripened cheese.</title>
        <authorList>
            <consortium name="US DOE Joint Genome Institute (JGI-PGF)"/>
            <person name="Walter F."/>
            <person name="Albersmeier A."/>
            <person name="Kalinowski J."/>
            <person name="Ruckert C."/>
        </authorList>
    </citation>
    <scope>NUCLEOTIDE SEQUENCE</scope>
    <source>
        <strain evidence="2">JCM 13919</strain>
    </source>
</reference>
<dbReference type="Gene3D" id="3.90.1520.10">
    <property type="entry name" value="H-NOX domain"/>
    <property type="match status" value="1"/>
</dbReference>
<dbReference type="EMBL" id="BMOB01000004">
    <property type="protein sequence ID" value="GGI84009.1"/>
    <property type="molecule type" value="Genomic_DNA"/>
</dbReference>
<dbReference type="Pfam" id="PF07700">
    <property type="entry name" value="HNOB"/>
    <property type="match status" value="1"/>
</dbReference>
<dbReference type="PANTHER" id="PTHR45655">
    <property type="entry name" value="GUANYLATE CYCLASE SOLUBLE SUBUNIT BETA-2"/>
    <property type="match status" value="1"/>
</dbReference>
<proteinExistence type="predicted"/>
<dbReference type="OrthoDB" id="7266652at2"/>
<keyword evidence="3" id="KW-1185">Reference proteome</keyword>
<name>A0A917JTA5_9GAMM</name>
<dbReference type="InterPro" id="IPR038158">
    <property type="entry name" value="H-NOX_domain_sf"/>
</dbReference>
<evidence type="ECO:0000259" key="1">
    <source>
        <dbReference type="Pfam" id="PF07700"/>
    </source>
</evidence>
<gene>
    <name evidence="2" type="ORF">GCM10007966_10830</name>
</gene>